<reference evidence="1 2" key="2">
    <citation type="journal article" date="2022" name="Mol. Ecol. Resour.">
        <title>The genomes of chicory, endive, great burdock and yacon provide insights into Asteraceae paleo-polyploidization history and plant inulin production.</title>
        <authorList>
            <person name="Fan W."/>
            <person name="Wang S."/>
            <person name="Wang H."/>
            <person name="Wang A."/>
            <person name="Jiang F."/>
            <person name="Liu H."/>
            <person name="Zhao H."/>
            <person name="Xu D."/>
            <person name="Zhang Y."/>
        </authorList>
    </citation>
    <scope>NUCLEOTIDE SEQUENCE [LARGE SCALE GENOMIC DNA]</scope>
    <source>
        <strain evidence="2">cv. Punajuju</strain>
        <tissue evidence="1">Leaves</tissue>
    </source>
</reference>
<comment type="caution">
    <text evidence="1">The sequence shown here is derived from an EMBL/GenBank/DDBJ whole genome shotgun (WGS) entry which is preliminary data.</text>
</comment>
<sequence length="69" mass="7472">MALTPLNSQAGRPVSTRCRKNLAKPSTPPMSIVSTVVVEMEAVEEEREADVSVVDEVAEVEKINLFASN</sequence>
<dbReference type="EMBL" id="CM042009">
    <property type="protein sequence ID" value="KAI3790287.1"/>
    <property type="molecule type" value="Genomic_DNA"/>
</dbReference>
<reference evidence="2" key="1">
    <citation type="journal article" date="2022" name="Mol. Ecol. Resour.">
        <title>The genomes of chicory, endive, great burdock and yacon provide insights into Asteraceae palaeo-polyploidization history and plant inulin production.</title>
        <authorList>
            <person name="Fan W."/>
            <person name="Wang S."/>
            <person name="Wang H."/>
            <person name="Wang A."/>
            <person name="Jiang F."/>
            <person name="Liu H."/>
            <person name="Zhao H."/>
            <person name="Xu D."/>
            <person name="Zhang Y."/>
        </authorList>
    </citation>
    <scope>NUCLEOTIDE SEQUENCE [LARGE SCALE GENOMIC DNA]</scope>
    <source>
        <strain evidence="2">cv. Punajuju</strain>
    </source>
</reference>
<name>A0ACB9H5P1_CICIN</name>
<gene>
    <name evidence="1" type="ORF">L2E82_03224</name>
</gene>
<organism evidence="1 2">
    <name type="scientific">Cichorium intybus</name>
    <name type="common">Chicory</name>
    <dbReference type="NCBI Taxonomy" id="13427"/>
    <lineage>
        <taxon>Eukaryota</taxon>
        <taxon>Viridiplantae</taxon>
        <taxon>Streptophyta</taxon>
        <taxon>Embryophyta</taxon>
        <taxon>Tracheophyta</taxon>
        <taxon>Spermatophyta</taxon>
        <taxon>Magnoliopsida</taxon>
        <taxon>eudicotyledons</taxon>
        <taxon>Gunneridae</taxon>
        <taxon>Pentapetalae</taxon>
        <taxon>asterids</taxon>
        <taxon>campanulids</taxon>
        <taxon>Asterales</taxon>
        <taxon>Asteraceae</taxon>
        <taxon>Cichorioideae</taxon>
        <taxon>Cichorieae</taxon>
        <taxon>Cichoriinae</taxon>
        <taxon>Cichorium</taxon>
    </lineage>
</organism>
<evidence type="ECO:0000313" key="2">
    <source>
        <dbReference type="Proteomes" id="UP001055811"/>
    </source>
</evidence>
<proteinExistence type="predicted"/>
<keyword evidence="2" id="KW-1185">Reference proteome</keyword>
<accession>A0ACB9H5P1</accession>
<dbReference type="Proteomes" id="UP001055811">
    <property type="component" value="Linkage Group LG01"/>
</dbReference>
<protein>
    <submittedName>
        <fullName evidence="1">Uncharacterized protein</fullName>
    </submittedName>
</protein>
<evidence type="ECO:0000313" key="1">
    <source>
        <dbReference type="EMBL" id="KAI3790287.1"/>
    </source>
</evidence>